<keyword evidence="6" id="KW-0496">Mitochondrion</keyword>
<evidence type="ECO:0000313" key="7">
    <source>
        <dbReference type="Proteomes" id="UP000039324"/>
    </source>
</evidence>
<evidence type="ECO:0000313" key="5">
    <source>
        <dbReference type="EMBL" id="CEO97264.1"/>
    </source>
</evidence>
<evidence type="ECO:0000256" key="2">
    <source>
        <dbReference type="ARBA" id="ARBA00022964"/>
    </source>
</evidence>
<name>A0A0G4IQ40_PLABS</name>
<dbReference type="GO" id="GO:0016702">
    <property type="term" value="F:oxidoreductase activity, acting on single donors with incorporation of molecular oxygen, incorporation of two atoms of oxygen"/>
    <property type="evidence" value="ECO:0007669"/>
    <property type="project" value="InterPro"/>
</dbReference>
<dbReference type="InterPro" id="IPR000627">
    <property type="entry name" value="Intradiol_dOase_C"/>
</dbReference>
<evidence type="ECO:0000313" key="6">
    <source>
        <dbReference type="EMBL" id="SPQ97570.1"/>
    </source>
</evidence>
<dbReference type="InterPro" id="IPR015889">
    <property type="entry name" value="Intradiol_dOase_core"/>
</dbReference>
<evidence type="ECO:0000313" key="8">
    <source>
        <dbReference type="Proteomes" id="UP000290189"/>
    </source>
</evidence>
<accession>A0A0G4IQ40</accession>
<dbReference type="Proteomes" id="UP000039324">
    <property type="component" value="Unassembled WGS sequence"/>
</dbReference>
<protein>
    <recommendedName>
        <fullName evidence="4">Intradiol ring-cleavage dioxygenases domain-containing protein</fullName>
    </recommendedName>
</protein>
<reference evidence="6 8" key="2">
    <citation type="submission" date="2018-03" db="EMBL/GenBank/DDBJ databases">
        <authorList>
            <person name="Fogelqvist J."/>
        </authorList>
    </citation>
    <scope>NUCLEOTIDE SEQUENCE [LARGE SCALE GENOMIC DNA]</scope>
</reference>
<sequence>MGVVEKQTANSVTRPGAARSVGQVAPIEALRRTSDVGRGAIMEIVKNLCALGLSVPYWAYAVARDILRDPDAHPQSDAEGPERVLFAPVRKDGVAYSPAAAKTLTTADKLAFSVRVVSLKDKDRPIENATVELWQVGPAGWYDNFTYNWRGKFVTNADGDVLIQTVLPGPLVFPGITRISNALRRLFGWDEGVEVRRPAHIHFLVWAPGYETLATQLYFDKNLSAMELAFMPKRVAEVLMKRRATTLNVQAAKAQDGSWTADYTFMLAPSRR</sequence>
<dbReference type="Gene3D" id="2.60.130.10">
    <property type="entry name" value="Aromatic compound dioxygenase"/>
    <property type="match status" value="1"/>
</dbReference>
<dbReference type="Proteomes" id="UP000290189">
    <property type="component" value="Unassembled WGS sequence"/>
</dbReference>
<comment type="similarity">
    <text evidence="1">Belongs to the intradiol ring-cleavage dioxygenase family.</text>
</comment>
<evidence type="ECO:0000256" key="3">
    <source>
        <dbReference type="ARBA" id="ARBA00023002"/>
    </source>
</evidence>
<dbReference type="SUPFAM" id="SSF49482">
    <property type="entry name" value="Aromatic compound dioxygenase"/>
    <property type="match status" value="1"/>
</dbReference>
<dbReference type="OrthoDB" id="5238185at2759"/>
<keyword evidence="2" id="KW-0223">Dioxygenase</keyword>
<organism evidence="5 7">
    <name type="scientific">Plasmodiophora brassicae</name>
    <name type="common">Clubroot disease agent</name>
    <dbReference type="NCBI Taxonomy" id="37360"/>
    <lineage>
        <taxon>Eukaryota</taxon>
        <taxon>Sar</taxon>
        <taxon>Rhizaria</taxon>
        <taxon>Endomyxa</taxon>
        <taxon>Phytomyxea</taxon>
        <taxon>Plasmodiophorida</taxon>
        <taxon>Plasmodiophoridae</taxon>
        <taxon>Plasmodiophora</taxon>
    </lineage>
</organism>
<evidence type="ECO:0000256" key="1">
    <source>
        <dbReference type="ARBA" id="ARBA00007825"/>
    </source>
</evidence>
<dbReference type="GO" id="GO:0008199">
    <property type="term" value="F:ferric iron binding"/>
    <property type="evidence" value="ECO:0007669"/>
    <property type="project" value="InterPro"/>
</dbReference>
<proteinExistence type="inferred from homology"/>
<dbReference type="PANTHER" id="PTHR33711:SF10">
    <property type="entry name" value="INTRADIOL RING-CLEAVAGE DIOXYGENASES DOMAIN-CONTAINING PROTEIN"/>
    <property type="match status" value="1"/>
</dbReference>
<geneLocation type="mitochondrion" evidence="6"/>
<evidence type="ECO:0000259" key="4">
    <source>
        <dbReference type="Pfam" id="PF00775"/>
    </source>
</evidence>
<dbReference type="EMBL" id="CDSF01000079">
    <property type="protein sequence ID" value="CEO97264.1"/>
    <property type="molecule type" value="Genomic_DNA"/>
</dbReference>
<dbReference type="AlphaFoldDB" id="A0A0G4IQ40"/>
<dbReference type="Pfam" id="PF00775">
    <property type="entry name" value="Dioxygenase_C"/>
    <property type="match status" value="1"/>
</dbReference>
<dbReference type="EMBL" id="OVEO01000008">
    <property type="protein sequence ID" value="SPQ97570.1"/>
    <property type="molecule type" value="Genomic_DNA"/>
</dbReference>
<feature type="domain" description="Intradiol ring-cleavage dioxygenases" evidence="4">
    <location>
        <begin position="108"/>
        <end position="222"/>
    </location>
</feature>
<dbReference type="STRING" id="37360.A0A0G4IQ40"/>
<keyword evidence="7" id="KW-1185">Reference proteome</keyword>
<dbReference type="InterPro" id="IPR050770">
    <property type="entry name" value="Intradiol_RC_Dioxygenase"/>
</dbReference>
<keyword evidence="3" id="KW-0560">Oxidoreductase</keyword>
<reference evidence="5 7" key="1">
    <citation type="submission" date="2015-02" db="EMBL/GenBank/DDBJ databases">
        <authorList>
            <person name="Chooi Y.-H."/>
        </authorList>
    </citation>
    <scope>NUCLEOTIDE SEQUENCE [LARGE SCALE GENOMIC DNA]</scope>
    <source>
        <strain evidence="5">E3</strain>
    </source>
</reference>
<dbReference type="PANTHER" id="PTHR33711">
    <property type="entry name" value="DIOXYGENASE, PUTATIVE (AFU_ORTHOLOGUE AFUA_2G02910)-RELATED"/>
    <property type="match status" value="1"/>
</dbReference>
<gene>
    <name evidence="5" type="ORF">PBRA_000610</name>
    <name evidence="6" type="ORF">PLBR_LOCUS4785</name>
</gene>